<dbReference type="Proteomes" id="UP000182508">
    <property type="component" value="Unassembled WGS sequence"/>
</dbReference>
<organism evidence="3 4">
    <name type="scientific">Streptococcus henryi</name>
    <dbReference type="NCBI Taxonomy" id="439219"/>
    <lineage>
        <taxon>Bacteria</taxon>
        <taxon>Bacillati</taxon>
        <taxon>Bacillota</taxon>
        <taxon>Bacilli</taxon>
        <taxon>Lactobacillales</taxon>
        <taxon>Streptococcaceae</taxon>
        <taxon>Streptococcus</taxon>
    </lineage>
</organism>
<feature type="signal peptide" evidence="1">
    <location>
        <begin position="1"/>
        <end position="25"/>
    </location>
</feature>
<feature type="domain" description="Transcobalamin-like C-terminal" evidence="2">
    <location>
        <begin position="59"/>
        <end position="124"/>
    </location>
</feature>
<proteinExistence type="predicted"/>
<name>A0A1G6B4X6_9STRE</name>
<dbReference type="AlphaFoldDB" id="A0A1G6B4X6"/>
<dbReference type="InterPro" id="IPR027954">
    <property type="entry name" value="Transcobalamin-like_C"/>
</dbReference>
<keyword evidence="4" id="KW-1185">Reference proteome</keyword>
<dbReference type="STRING" id="439219.SAMN02910293_00788"/>
<evidence type="ECO:0000313" key="4">
    <source>
        <dbReference type="Proteomes" id="UP000182508"/>
    </source>
</evidence>
<keyword evidence="1" id="KW-0732">Signal</keyword>
<reference evidence="3 4" key="1">
    <citation type="submission" date="2016-10" db="EMBL/GenBank/DDBJ databases">
        <authorList>
            <person name="de Groot N.N."/>
        </authorList>
    </citation>
    <scope>NUCLEOTIDE SEQUENCE [LARGE SCALE GENOMIC DNA]</scope>
    <source>
        <strain evidence="3 4">A-4</strain>
    </source>
</reference>
<accession>A0A1G6B4X6</accession>
<feature type="chain" id="PRO_5010343153" description="Transcobalamin-like C-terminal domain-containing protein" evidence="1">
    <location>
        <begin position="26"/>
        <end position="128"/>
    </location>
</feature>
<evidence type="ECO:0000259" key="2">
    <source>
        <dbReference type="Pfam" id="PF14478"/>
    </source>
</evidence>
<dbReference type="EMBL" id="FMXP01000009">
    <property type="protein sequence ID" value="SDB15707.1"/>
    <property type="molecule type" value="Genomic_DNA"/>
</dbReference>
<evidence type="ECO:0000256" key="1">
    <source>
        <dbReference type="SAM" id="SignalP"/>
    </source>
</evidence>
<dbReference type="RefSeq" id="WP_074485638.1">
    <property type="nucleotide sequence ID" value="NZ_FMXP01000009.1"/>
</dbReference>
<evidence type="ECO:0000313" key="3">
    <source>
        <dbReference type="EMBL" id="SDB15707.1"/>
    </source>
</evidence>
<protein>
    <recommendedName>
        <fullName evidence="2">Transcobalamin-like C-terminal domain-containing protein</fullName>
    </recommendedName>
</protein>
<dbReference type="PROSITE" id="PS51257">
    <property type="entry name" value="PROKAR_LIPOPROTEIN"/>
    <property type="match status" value="1"/>
</dbReference>
<dbReference type="Pfam" id="PF14478">
    <property type="entry name" value="DUF4430"/>
    <property type="match status" value="1"/>
</dbReference>
<gene>
    <name evidence="3" type="ORF">SAMN02910293_00788</name>
</gene>
<dbReference type="Gene3D" id="2.170.130.30">
    <property type="match status" value="1"/>
</dbReference>
<dbReference type="eggNOG" id="ENOG5032Y2X">
    <property type="taxonomic scope" value="Bacteria"/>
</dbReference>
<sequence length="128" mass="14354">MKKLFKYLVLSIALLLLVACGNGGADSAKESQKEVAGTVQLIVRREDDVTDEKVDFYKGDTVMDVLKENYEVEESNGFITVIDGLAQDEEAGKYWMFDLNDDLAPKAADQIKVQDGDKIEFYQETFNS</sequence>